<dbReference type="InterPro" id="IPR007867">
    <property type="entry name" value="GMC_OxRtase_C"/>
</dbReference>
<keyword evidence="2 3" id="KW-0274">FAD</keyword>
<dbReference type="PANTHER" id="PTHR11552">
    <property type="entry name" value="GLUCOSE-METHANOL-CHOLINE GMC OXIDOREDUCTASE"/>
    <property type="match status" value="1"/>
</dbReference>
<dbReference type="GO" id="GO:0016614">
    <property type="term" value="F:oxidoreductase activity, acting on CH-OH group of donors"/>
    <property type="evidence" value="ECO:0007669"/>
    <property type="project" value="InterPro"/>
</dbReference>
<proteinExistence type="inferred from homology"/>
<evidence type="ECO:0000259" key="4">
    <source>
        <dbReference type="PROSITE" id="PS00623"/>
    </source>
</evidence>
<dbReference type="GO" id="GO:0050660">
    <property type="term" value="F:flavin adenine dinucleotide binding"/>
    <property type="evidence" value="ECO:0007669"/>
    <property type="project" value="InterPro"/>
</dbReference>
<dbReference type="PANTHER" id="PTHR11552:SF210">
    <property type="entry name" value="GLUCOSE-METHANOL-CHOLINE OXIDOREDUCTASE N-TERMINAL DOMAIN-CONTAINING PROTEIN-RELATED"/>
    <property type="match status" value="1"/>
</dbReference>
<dbReference type="InterPro" id="IPR000172">
    <property type="entry name" value="GMC_OxRdtase_N"/>
</dbReference>
<accession>A0A8H3IC21</accession>
<protein>
    <recommendedName>
        <fullName evidence="4">Glucose-methanol-choline oxidoreductase N-terminal domain-containing protein</fullName>
    </recommendedName>
</protein>
<evidence type="ECO:0000256" key="3">
    <source>
        <dbReference type="RuleBase" id="RU003968"/>
    </source>
</evidence>
<dbReference type="AlphaFoldDB" id="A0A8H3IC21"/>
<dbReference type="InterPro" id="IPR012132">
    <property type="entry name" value="GMC_OxRdtase"/>
</dbReference>
<evidence type="ECO:0000313" key="6">
    <source>
        <dbReference type="Proteomes" id="UP000664203"/>
    </source>
</evidence>
<dbReference type="Gene3D" id="3.30.560.10">
    <property type="entry name" value="Glucose Oxidase, domain 3"/>
    <property type="match status" value="1"/>
</dbReference>
<reference evidence="5" key="1">
    <citation type="submission" date="2021-03" db="EMBL/GenBank/DDBJ databases">
        <authorList>
            <person name="Tagirdzhanova G."/>
        </authorList>
    </citation>
    <scope>NUCLEOTIDE SEQUENCE</scope>
</reference>
<evidence type="ECO:0000313" key="5">
    <source>
        <dbReference type="EMBL" id="CAF9908049.1"/>
    </source>
</evidence>
<dbReference type="EMBL" id="CAJPDR010000026">
    <property type="protein sequence ID" value="CAF9908049.1"/>
    <property type="molecule type" value="Genomic_DNA"/>
</dbReference>
<dbReference type="Proteomes" id="UP000664203">
    <property type="component" value="Unassembled WGS sequence"/>
</dbReference>
<dbReference type="PIRSF" id="PIRSF000137">
    <property type="entry name" value="Alcohol_oxidase"/>
    <property type="match status" value="1"/>
</dbReference>
<dbReference type="Pfam" id="PF05199">
    <property type="entry name" value="GMC_oxred_C"/>
    <property type="match status" value="1"/>
</dbReference>
<feature type="binding site" evidence="2">
    <location>
        <position position="99"/>
    </location>
    <ligand>
        <name>FAD</name>
        <dbReference type="ChEBI" id="CHEBI:57692"/>
    </ligand>
</feature>
<gene>
    <name evidence="5" type="ORF">ALECFALPRED_004208</name>
</gene>
<dbReference type="SUPFAM" id="SSF54373">
    <property type="entry name" value="FAD-linked reductases, C-terminal domain"/>
    <property type="match status" value="1"/>
</dbReference>
<dbReference type="Pfam" id="PF00732">
    <property type="entry name" value="GMC_oxred_N"/>
    <property type="match status" value="1"/>
</dbReference>
<dbReference type="OrthoDB" id="269227at2759"/>
<dbReference type="InterPro" id="IPR036188">
    <property type="entry name" value="FAD/NAD-bd_sf"/>
</dbReference>
<organism evidence="5 6">
    <name type="scientific">Alectoria fallacina</name>
    <dbReference type="NCBI Taxonomy" id="1903189"/>
    <lineage>
        <taxon>Eukaryota</taxon>
        <taxon>Fungi</taxon>
        <taxon>Dikarya</taxon>
        <taxon>Ascomycota</taxon>
        <taxon>Pezizomycotina</taxon>
        <taxon>Lecanoromycetes</taxon>
        <taxon>OSLEUM clade</taxon>
        <taxon>Lecanoromycetidae</taxon>
        <taxon>Lecanorales</taxon>
        <taxon>Lecanorineae</taxon>
        <taxon>Parmeliaceae</taxon>
        <taxon>Alectoria</taxon>
    </lineage>
</organism>
<dbReference type="PROSITE" id="PS00623">
    <property type="entry name" value="GMC_OXRED_1"/>
    <property type="match status" value="1"/>
</dbReference>
<comment type="similarity">
    <text evidence="1 3">Belongs to the GMC oxidoreductase family.</text>
</comment>
<sequence>MSVINDPEDFVKISFDYIIVGGGTAGLAVAARLSENPTVTVGVIEAGAARLSDPSVLTPGASSKIVGNKDYDWLLKTVPQPGTMDLVHEFPRGKLLGGTSAINYMLYVRGQSDEYDDWARITGYQSWAWSGLKHYFLKHESLTAPAPVADHDDARLKTKRAFETESHGTCGPIKTSFGNWSAPVEDLWHDASKAMGLQWEPPKDAWSGSHLGGYSSLSMIDRSQGPGIRSYSASGYLVPNAKRQNLVVLTEGLVAKVVLAQNGKKPIATGVLFLRNGQEYTVTAKYEVILAAGVVQTPQILELSGVGKKEVLSSAGVQTMVENDRVGEQFEDHPVIILSYNLVDGEFSLDHMTQEAVLSEAMQKYRSGQGGPLANGVNANGFVAIAQVATPEEMKRINEAVNVAKDFARDRWVQEERTLLAERVQDPRAASIQFTFLAASVNPGGFYDQEELSAPSVGQSRCSIITGFSHPFSRGSIHIQSKDPKIQPRIDPQYLQSRVDVEVLSVGLRVADQMSRTKPLADKIKSRAFPSPEMDINDPAQREEYLRAHTTTEYHPCGTAALGQVVDERLKVFGVDHLRVVDASIIPLHVSGNICALVYAIAEKAADLIKEDQRAEY</sequence>
<comment type="caution">
    <text evidence="5">The sequence shown here is derived from an EMBL/GenBank/DDBJ whole genome shotgun (WGS) entry which is preliminary data.</text>
</comment>
<feature type="domain" description="Glucose-methanol-choline oxidoreductase N-terminal" evidence="4">
    <location>
        <begin position="93"/>
        <end position="116"/>
    </location>
</feature>
<evidence type="ECO:0000256" key="2">
    <source>
        <dbReference type="PIRSR" id="PIRSR000137-2"/>
    </source>
</evidence>
<name>A0A8H3IC21_9LECA</name>
<dbReference type="Gene3D" id="3.50.50.60">
    <property type="entry name" value="FAD/NAD(P)-binding domain"/>
    <property type="match status" value="1"/>
</dbReference>
<dbReference type="SUPFAM" id="SSF51905">
    <property type="entry name" value="FAD/NAD(P)-binding domain"/>
    <property type="match status" value="1"/>
</dbReference>
<evidence type="ECO:0000256" key="1">
    <source>
        <dbReference type="ARBA" id="ARBA00010790"/>
    </source>
</evidence>
<feature type="binding site" evidence="2">
    <location>
        <position position="254"/>
    </location>
    <ligand>
        <name>FAD</name>
        <dbReference type="ChEBI" id="CHEBI:57692"/>
    </ligand>
</feature>
<keyword evidence="3" id="KW-0285">Flavoprotein</keyword>
<keyword evidence="6" id="KW-1185">Reference proteome</keyword>
<comment type="cofactor">
    <cofactor evidence="2">
        <name>FAD</name>
        <dbReference type="ChEBI" id="CHEBI:57692"/>
    </cofactor>
</comment>